<proteinExistence type="predicted"/>
<evidence type="ECO:0000256" key="1">
    <source>
        <dbReference type="SAM" id="MobiDB-lite"/>
    </source>
</evidence>
<comment type="caution">
    <text evidence="2">The sequence shown here is derived from an EMBL/GenBank/DDBJ whole genome shotgun (WGS) entry which is preliminary data.</text>
</comment>
<organism evidence="2 3">
    <name type="scientific">Eumeta variegata</name>
    <name type="common">Bagworm moth</name>
    <name type="synonym">Eumeta japonica</name>
    <dbReference type="NCBI Taxonomy" id="151549"/>
    <lineage>
        <taxon>Eukaryota</taxon>
        <taxon>Metazoa</taxon>
        <taxon>Ecdysozoa</taxon>
        <taxon>Arthropoda</taxon>
        <taxon>Hexapoda</taxon>
        <taxon>Insecta</taxon>
        <taxon>Pterygota</taxon>
        <taxon>Neoptera</taxon>
        <taxon>Endopterygota</taxon>
        <taxon>Lepidoptera</taxon>
        <taxon>Glossata</taxon>
        <taxon>Ditrysia</taxon>
        <taxon>Tineoidea</taxon>
        <taxon>Psychidae</taxon>
        <taxon>Oiketicinae</taxon>
        <taxon>Eumeta</taxon>
    </lineage>
</organism>
<dbReference type="AlphaFoldDB" id="A0A4C1W8B2"/>
<keyword evidence="3" id="KW-1185">Reference proteome</keyword>
<dbReference type="EMBL" id="BGZK01000482">
    <property type="protein sequence ID" value="GBP46367.1"/>
    <property type="molecule type" value="Genomic_DNA"/>
</dbReference>
<feature type="region of interest" description="Disordered" evidence="1">
    <location>
        <begin position="35"/>
        <end position="93"/>
    </location>
</feature>
<reference evidence="2 3" key="1">
    <citation type="journal article" date="2019" name="Commun. Biol.">
        <title>The bagworm genome reveals a unique fibroin gene that provides high tensile strength.</title>
        <authorList>
            <person name="Kono N."/>
            <person name="Nakamura H."/>
            <person name="Ohtoshi R."/>
            <person name="Tomita M."/>
            <person name="Numata K."/>
            <person name="Arakawa K."/>
        </authorList>
    </citation>
    <scope>NUCLEOTIDE SEQUENCE [LARGE SCALE GENOMIC DNA]</scope>
</reference>
<sequence>MRVSGTESSSNIALSTRKCYRWQLCDFLASSRALSPLSSRGPGGSRRPFKTESRLFAQRPFLSRHERKPSARPGDAGAPGRRRRAGLARRRSAVLSVNSDPHHGLALHVNSDSTVRSGPGSAFSAKIGLDTDFGPPLGIRRGQMSEVARPPLCPRAISGALTGAARRLDAAADARRLGPHLSVVFNTPYALLGVTVCIFLRMCLSGPISAREVALSPSWRPFLFGSDVKSIYRDKFDAFFLGAPDLNRLHANSLTCYIRRIETIAARMNPRAGVAVDSRVSSPSGLSRWMISGSSTPSLKSRPFLIKEFYRSRKPALLIRLFVQEPLTRLLVHIQSVDDKRQQHAKSQVSAVLNQRVLPFSETSTAHPYARPCSCYKPSIWY</sequence>
<accession>A0A4C1W8B2</accession>
<evidence type="ECO:0000313" key="2">
    <source>
        <dbReference type="EMBL" id="GBP46367.1"/>
    </source>
</evidence>
<gene>
    <name evidence="2" type="ORF">EVAR_36346_1</name>
</gene>
<dbReference type="Proteomes" id="UP000299102">
    <property type="component" value="Unassembled WGS sequence"/>
</dbReference>
<name>A0A4C1W8B2_EUMVA</name>
<evidence type="ECO:0000313" key="3">
    <source>
        <dbReference type="Proteomes" id="UP000299102"/>
    </source>
</evidence>
<feature type="compositionally biased region" description="Basic residues" evidence="1">
    <location>
        <begin position="80"/>
        <end position="92"/>
    </location>
</feature>
<protein>
    <submittedName>
        <fullName evidence="2">Uncharacterized protein</fullName>
    </submittedName>
</protein>